<sequence length="60" mass="6298">MHHSATLLLARCFVFGGVIGITPVLIEAEGYAANLTALSLSAMAFSSTGSFLNPILFEII</sequence>
<evidence type="ECO:0000256" key="1">
    <source>
        <dbReference type="SAM" id="Phobius"/>
    </source>
</evidence>
<keyword evidence="3" id="KW-1185">Reference proteome</keyword>
<comment type="caution">
    <text evidence="2">The sequence shown here is derived from an EMBL/GenBank/DDBJ whole genome shotgun (WGS) entry which is preliminary data.</text>
</comment>
<accession>A0A9P6DD20</accession>
<proteinExistence type="predicted"/>
<reference evidence="2" key="1">
    <citation type="submission" date="2020-11" db="EMBL/GenBank/DDBJ databases">
        <authorList>
            <consortium name="DOE Joint Genome Institute"/>
            <person name="Ahrendt S."/>
            <person name="Riley R."/>
            <person name="Andreopoulos W."/>
            <person name="Labutti K."/>
            <person name="Pangilinan J."/>
            <person name="Ruiz-Duenas F.J."/>
            <person name="Barrasa J.M."/>
            <person name="Sanchez-Garcia M."/>
            <person name="Camarero S."/>
            <person name="Miyauchi S."/>
            <person name="Serrano A."/>
            <person name="Linde D."/>
            <person name="Babiker R."/>
            <person name="Drula E."/>
            <person name="Ayuso-Fernandez I."/>
            <person name="Pacheco R."/>
            <person name="Padilla G."/>
            <person name="Ferreira P."/>
            <person name="Barriuso J."/>
            <person name="Kellner H."/>
            <person name="Castanera R."/>
            <person name="Alfaro M."/>
            <person name="Ramirez L."/>
            <person name="Pisabarro A.G."/>
            <person name="Kuo A."/>
            <person name="Tritt A."/>
            <person name="Lipzen A."/>
            <person name="He G."/>
            <person name="Yan M."/>
            <person name="Ng V."/>
            <person name="Cullen D."/>
            <person name="Martin F."/>
            <person name="Rosso M.-N."/>
            <person name="Henrissat B."/>
            <person name="Hibbett D."/>
            <person name="Martinez A.T."/>
            <person name="Grigoriev I.V."/>
        </authorList>
    </citation>
    <scope>NUCLEOTIDE SEQUENCE</scope>
    <source>
        <strain evidence="2">ATCC 90797</strain>
    </source>
</reference>
<protein>
    <submittedName>
        <fullName evidence="2">Uncharacterized protein</fullName>
    </submittedName>
</protein>
<evidence type="ECO:0000313" key="2">
    <source>
        <dbReference type="EMBL" id="KAF9492339.1"/>
    </source>
</evidence>
<evidence type="ECO:0000313" key="3">
    <source>
        <dbReference type="Proteomes" id="UP000807025"/>
    </source>
</evidence>
<dbReference type="Proteomes" id="UP000807025">
    <property type="component" value="Unassembled WGS sequence"/>
</dbReference>
<dbReference type="AlphaFoldDB" id="A0A9P6DD20"/>
<feature type="transmembrane region" description="Helical" evidence="1">
    <location>
        <begin position="36"/>
        <end position="57"/>
    </location>
</feature>
<keyword evidence="1" id="KW-0472">Membrane</keyword>
<dbReference type="OrthoDB" id="3036842at2759"/>
<name>A0A9P6DD20_PLEER</name>
<keyword evidence="1" id="KW-0812">Transmembrane</keyword>
<keyword evidence="1" id="KW-1133">Transmembrane helix</keyword>
<gene>
    <name evidence="2" type="ORF">BDN71DRAFT_1591733</name>
</gene>
<organism evidence="2 3">
    <name type="scientific">Pleurotus eryngii</name>
    <name type="common">Boletus of the steppes</name>
    <dbReference type="NCBI Taxonomy" id="5323"/>
    <lineage>
        <taxon>Eukaryota</taxon>
        <taxon>Fungi</taxon>
        <taxon>Dikarya</taxon>
        <taxon>Basidiomycota</taxon>
        <taxon>Agaricomycotina</taxon>
        <taxon>Agaricomycetes</taxon>
        <taxon>Agaricomycetidae</taxon>
        <taxon>Agaricales</taxon>
        <taxon>Pleurotineae</taxon>
        <taxon>Pleurotaceae</taxon>
        <taxon>Pleurotus</taxon>
    </lineage>
</organism>
<dbReference type="EMBL" id="MU154603">
    <property type="protein sequence ID" value="KAF9492339.1"/>
    <property type="molecule type" value="Genomic_DNA"/>
</dbReference>